<dbReference type="Gene3D" id="3.40.50.10740">
    <property type="entry name" value="Class I glutamine amidotransferase-like"/>
    <property type="match status" value="1"/>
</dbReference>
<dbReference type="SUPFAM" id="SSF52317">
    <property type="entry name" value="Class I glutamine amidotransferase-like"/>
    <property type="match status" value="1"/>
</dbReference>
<dbReference type="SUPFAM" id="SSF141986">
    <property type="entry name" value="LD-carboxypeptidase A C-terminal domain-like"/>
    <property type="match status" value="1"/>
</dbReference>
<dbReference type="Proteomes" id="UP000758611">
    <property type="component" value="Unassembled WGS sequence"/>
</dbReference>
<protein>
    <submittedName>
        <fullName evidence="5">LD-carboxypeptidase</fullName>
    </submittedName>
</protein>
<evidence type="ECO:0000259" key="3">
    <source>
        <dbReference type="Pfam" id="PF02016"/>
    </source>
</evidence>
<evidence type="ECO:0000313" key="5">
    <source>
        <dbReference type="EMBL" id="MBF1306482.1"/>
    </source>
</evidence>
<keyword evidence="2" id="KW-0378">Hydrolase</keyword>
<dbReference type="InterPro" id="IPR003507">
    <property type="entry name" value="S66_fam"/>
</dbReference>
<dbReference type="CDD" id="cd07062">
    <property type="entry name" value="Peptidase_S66_mccF_like"/>
    <property type="match status" value="1"/>
</dbReference>
<organism evidence="5 6">
    <name type="scientific">Parvimonas micra</name>
    <dbReference type="NCBI Taxonomy" id="33033"/>
    <lineage>
        <taxon>Bacteria</taxon>
        <taxon>Bacillati</taxon>
        <taxon>Bacillota</taxon>
        <taxon>Tissierellia</taxon>
        <taxon>Tissierellales</taxon>
        <taxon>Peptoniphilaceae</taxon>
        <taxon>Parvimonas</taxon>
    </lineage>
</organism>
<dbReference type="GO" id="GO:0016787">
    <property type="term" value="F:hydrolase activity"/>
    <property type="evidence" value="ECO:0007669"/>
    <property type="project" value="UniProtKB-KW"/>
</dbReference>
<dbReference type="AlphaFoldDB" id="A0A930E285"/>
<dbReference type="InterPro" id="IPR027461">
    <property type="entry name" value="Carboxypeptidase_A_C_sf"/>
</dbReference>
<feature type="domain" description="LD-carboxypeptidase N-terminal" evidence="3">
    <location>
        <begin position="6"/>
        <end position="129"/>
    </location>
</feature>
<dbReference type="InterPro" id="IPR040449">
    <property type="entry name" value="Peptidase_S66_N"/>
</dbReference>
<sequence length="343" mass="39828">MKVKKIGIVSLSSGVLGEDFVAHEVKIGIERLKEYGIEVEFLPNSKKGIEFIKNSPEARAKDLIKAFKDDSIDMILCAIGGDDTYRLLPYLFENNELEKVAKQKIFLGFSDTTMNHFMLNKVGIKTFYGQAFLPDICELSNEMLPYSKHFFEELINNGKIKEIYSSDIWYNEREDFSEKSIGISMEEHQNRGFELLRGNAKFEGQILGGCLESIFYIFDNSRYEDTVYLCQKYNLFPSLNEWENKILLLETSEERPKPELFRKMILKLQEYGIFDVISGLIIGKPQNEEYYEEYKQILLDEIKNQDLSIVYNINVGHSTPRCIIPFGVNAKVDIERQIIEFKE</sequence>
<dbReference type="Gene3D" id="3.50.30.60">
    <property type="entry name" value="LD-carboxypeptidase A C-terminal domain-like"/>
    <property type="match status" value="1"/>
</dbReference>
<dbReference type="PIRSF" id="PIRSF028757">
    <property type="entry name" value="LD-carboxypeptidase"/>
    <property type="match status" value="1"/>
</dbReference>
<dbReference type="PANTHER" id="PTHR30237">
    <property type="entry name" value="MURAMOYLTETRAPEPTIDE CARBOXYPEPTIDASE"/>
    <property type="match status" value="1"/>
</dbReference>
<dbReference type="PANTHER" id="PTHR30237:SF4">
    <property type="entry name" value="LD-CARBOXYPEPTIDASE C-TERMINAL DOMAIN-CONTAINING PROTEIN"/>
    <property type="match status" value="1"/>
</dbReference>
<evidence type="ECO:0000256" key="1">
    <source>
        <dbReference type="ARBA" id="ARBA00010233"/>
    </source>
</evidence>
<dbReference type="InterPro" id="IPR027478">
    <property type="entry name" value="LdcA_N"/>
</dbReference>
<evidence type="ECO:0000313" key="6">
    <source>
        <dbReference type="Proteomes" id="UP000758611"/>
    </source>
</evidence>
<evidence type="ECO:0000256" key="2">
    <source>
        <dbReference type="ARBA" id="ARBA00022801"/>
    </source>
</evidence>
<dbReference type="Pfam" id="PF17676">
    <property type="entry name" value="Peptidase_S66C"/>
    <property type="match status" value="1"/>
</dbReference>
<evidence type="ECO:0000259" key="4">
    <source>
        <dbReference type="Pfam" id="PF17676"/>
    </source>
</evidence>
<reference evidence="5" key="1">
    <citation type="submission" date="2020-04" db="EMBL/GenBank/DDBJ databases">
        <title>Deep metagenomics examines the oral microbiome during advanced dental caries in children, revealing novel taxa and co-occurrences with host molecules.</title>
        <authorList>
            <person name="Baker J.L."/>
            <person name="Morton J.T."/>
            <person name="Dinis M."/>
            <person name="Alvarez R."/>
            <person name="Tran N.C."/>
            <person name="Knight R."/>
            <person name="Edlund A."/>
        </authorList>
    </citation>
    <scope>NUCLEOTIDE SEQUENCE</scope>
    <source>
        <strain evidence="5">JCVI_23_bin.11</strain>
    </source>
</reference>
<comment type="caution">
    <text evidence="5">The sequence shown here is derived from an EMBL/GenBank/DDBJ whole genome shotgun (WGS) entry which is preliminary data.</text>
</comment>
<dbReference type="InterPro" id="IPR040921">
    <property type="entry name" value="Peptidase_S66C"/>
</dbReference>
<feature type="domain" description="LD-carboxypeptidase C-terminal" evidence="4">
    <location>
        <begin position="203"/>
        <end position="332"/>
    </location>
</feature>
<gene>
    <name evidence="5" type="ORF">HXM94_01650</name>
</gene>
<dbReference type="EMBL" id="JABZRE010000003">
    <property type="protein sequence ID" value="MBF1306482.1"/>
    <property type="molecule type" value="Genomic_DNA"/>
</dbReference>
<accession>A0A930E285</accession>
<dbReference type="Pfam" id="PF02016">
    <property type="entry name" value="Peptidase_S66"/>
    <property type="match status" value="1"/>
</dbReference>
<dbReference type="RefSeq" id="WP_269754318.1">
    <property type="nucleotide sequence ID" value="NZ_CP101409.1"/>
</dbReference>
<dbReference type="InterPro" id="IPR029062">
    <property type="entry name" value="Class_I_gatase-like"/>
</dbReference>
<proteinExistence type="inferred from homology"/>
<comment type="similarity">
    <text evidence="1">Belongs to the peptidase S66 family.</text>
</comment>
<name>A0A930E285_9FIRM</name>